<proteinExistence type="predicted"/>
<gene>
    <name evidence="1" type="ordered locus">XNC1_2745</name>
</gene>
<reference evidence="1 2" key="1">
    <citation type="journal article" date="2011" name="PLoS ONE">
        <title>The entomopathogenic bacterial endosymbionts xenorhabdus and photorhabdus: convergent lifestyles from divergent genomes.</title>
        <authorList>
            <person name="Chaston J.M."/>
            <person name="Suen G."/>
            <person name="Tucker S.L."/>
            <person name="Andersen A.W."/>
            <person name="Bhasin A."/>
            <person name="Bode E."/>
            <person name="Bode H.B."/>
            <person name="Brachmann A.O."/>
            <person name="Cowles C.E."/>
            <person name="Cowles K.N."/>
            <person name="Darby C."/>
            <person name="de Leon L."/>
            <person name="Drace K."/>
            <person name="Du Z."/>
            <person name="Givaudan A."/>
            <person name="Herbert Tran E.E."/>
            <person name="Jewell K.A."/>
            <person name="Knack J.J."/>
            <person name="Krasomil-Osterfeld K.C."/>
            <person name="Kukor R."/>
            <person name="Lanois A."/>
            <person name="Latreille P."/>
            <person name="Leimgruber N.K."/>
            <person name="Lipke C.M."/>
            <person name="Liu R."/>
            <person name="Lu X."/>
            <person name="Martens E.C."/>
            <person name="Marri P.R."/>
            <person name="Medigue C."/>
            <person name="Menard M.L."/>
            <person name="Miller N.M."/>
            <person name="Morales-Soto N."/>
            <person name="Norton S."/>
            <person name="Ogier J.C."/>
            <person name="Orchard S.S."/>
            <person name="Park D."/>
            <person name="Park Y."/>
            <person name="Qurollo B.A."/>
            <person name="Sugar D.R."/>
            <person name="Richards G.R."/>
            <person name="Rouy Z."/>
            <person name="Slominski B."/>
            <person name="Slominski K."/>
            <person name="Snyder H."/>
            <person name="Tjaden B.C."/>
            <person name="van der Hoeven R."/>
            <person name="Welch R.D."/>
            <person name="Wheeler C."/>
            <person name="Xiang B."/>
            <person name="Barbazuk B."/>
            <person name="Gaudriault S."/>
            <person name="Goodner B."/>
            <person name="Slater S.C."/>
            <person name="Forst S."/>
            <person name="Goldman B.S."/>
            <person name="Goodrich-Blair H."/>
        </authorList>
    </citation>
    <scope>NUCLEOTIDE SEQUENCE [LARGE SCALE GENOMIC DNA]</scope>
    <source>
        <strain evidence="2">ATCC 19061 / DSM 3370 / CCUG 14189 / LMG 1036 / NCIMB 9965 / AN6</strain>
    </source>
</reference>
<keyword evidence="2" id="KW-1185">Reference proteome</keyword>
<organism evidence="1 2">
    <name type="scientific">Xenorhabdus nematophila (strain ATCC 19061 / DSM 3370 / CCUG 14189 / LMG 1036 / NCIMB 9965 / AN6)</name>
    <dbReference type="NCBI Taxonomy" id="406817"/>
    <lineage>
        <taxon>Bacteria</taxon>
        <taxon>Pseudomonadati</taxon>
        <taxon>Pseudomonadota</taxon>
        <taxon>Gammaproteobacteria</taxon>
        <taxon>Enterobacterales</taxon>
        <taxon>Morganellaceae</taxon>
        <taxon>Xenorhabdus</taxon>
    </lineage>
</organism>
<dbReference type="STRING" id="406817.XNC1_2745"/>
<dbReference type="AlphaFoldDB" id="D3VIF9"/>
<dbReference type="Proteomes" id="UP000008075">
    <property type="component" value="Chromosome"/>
</dbReference>
<evidence type="ECO:0000313" key="2">
    <source>
        <dbReference type="Proteomes" id="UP000008075"/>
    </source>
</evidence>
<dbReference type="KEGG" id="xne:XNC1_2745"/>
<protein>
    <submittedName>
        <fullName evidence="1">Uncharacterized protein</fullName>
    </submittedName>
</protein>
<evidence type="ECO:0000313" key="1">
    <source>
        <dbReference type="EMBL" id="CBJ90799.1"/>
    </source>
</evidence>
<dbReference type="EMBL" id="FN667742">
    <property type="protein sequence ID" value="CBJ90799.1"/>
    <property type="molecule type" value="Genomic_DNA"/>
</dbReference>
<name>D3VIF9_XENNA</name>
<dbReference type="HOGENOM" id="CLU_3319494_0_0_6"/>
<accession>D3VIF9</accession>
<sequence>MVCSNGYYYVSNRGLYNFEPSNNWIQCGKLIEELITQLI</sequence>